<feature type="compositionally biased region" description="Basic and acidic residues" evidence="1">
    <location>
        <begin position="48"/>
        <end position="83"/>
    </location>
</feature>
<dbReference type="RefSeq" id="WP_146291448.1">
    <property type="nucleotide sequence ID" value="NZ_CP042304.1"/>
</dbReference>
<dbReference type="EMBL" id="CP042304">
    <property type="protein sequence ID" value="QDZ12429.1"/>
    <property type="molecule type" value="Genomic_DNA"/>
</dbReference>
<name>A0A5B8LX77_9HYPH</name>
<feature type="region of interest" description="Disordered" evidence="1">
    <location>
        <begin position="34"/>
        <end position="83"/>
    </location>
</feature>
<dbReference type="Proteomes" id="UP000315364">
    <property type="component" value="Chromosome"/>
</dbReference>
<accession>A0A5B8LX77</accession>
<reference evidence="2 3" key="1">
    <citation type="submission" date="2019-07" db="EMBL/GenBank/DDBJ databases">
        <title>Full genome sequence of Devosia sp. Gsoil 520.</title>
        <authorList>
            <person name="Im W.-T."/>
        </authorList>
    </citation>
    <scope>NUCLEOTIDE SEQUENCE [LARGE SCALE GENOMIC DNA]</scope>
    <source>
        <strain evidence="2 3">Gsoil 520</strain>
    </source>
</reference>
<dbReference type="AlphaFoldDB" id="A0A5B8LX77"/>
<protein>
    <submittedName>
        <fullName evidence="2">DUF2188 domain-containing protein</fullName>
    </submittedName>
</protein>
<evidence type="ECO:0000313" key="3">
    <source>
        <dbReference type="Proteomes" id="UP000315364"/>
    </source>
</evidence>
<sequence length="83" mass="9290">MGHVTYDIVEHDGGYAYKVGDVFSETFPTHQAAHEAAEAAARRQQVGGRDEAIQYQDSKGRWHEEQADGGDRPETDVEDDLRD</sequence>
<dbReference type="InterPro" id="IPR018691">
    <property type="entry name" value="DUF2188"/>
</dbReference>
<organism evidence="2 3">
    <name type="scientific">Devosia ginsengisoli</name>
    <dbReference type="NCBI Taxonomy" id="400770"/>
    <lineage>
        <taxon>Bacteria</taxon>
        <taxon>Pseudomonadati</taxon>
        <taxon>Pseudomonadota</taxon>
        <taxon>Alphaproteobacteria</taxon>
        <taxon>Hyphomicrobiales</taxon>
        <taxon>Devosiaceae</taxon>
        <taxon>Devosia</taxon>
    </lineage>
</organism>
<dbReference type="Pfam" id="PF09954">
    <property type="entry name" value="DUF2188"/>
    <property type="match status" value="1"/>
</dbReference>
<gene>
    <name evidence="2" type="ORF">FPZ08_17720</name>
</gene>
<dbReference type="KEGG" id="dea:FPZ08_17720"/>
<evidence type="ECO:0000313" key="2">
    <source>
        <dbReference type="EMBL" id="QDZ12429.1"/>
    </source>
</evidence>
<dbReference type="OrthoDB" id="7596641at2"/>
<keyword evidence="3" id="KW-1185">Reference proteome</keyword>
<proteinExistence type="predicted"/>
<evidence type="ECO:0000256" key="1">
    <source>
        <dbReference type="SAM" id="MobiDB-lite"/>
    </source>
</evidence>